<dbReference type="Proteomes" id="UP000054761">
    <property type="component" value="Unassembled WGS sequence"/>
</dbReference>
<gene>
    <name evidence="2" type="primary">ykoU</name>
    <name evidence="2" type="ORF">Lisr_1136</name>
</gene>
<sequence>MKIENIEISHPDKIMYPKDQLTKKNIAEYYAKISSYLLPYVKDRPITMRRYPDGIEEDGFYNKHIPDYFPDFIRRLSVPMKKDDSYMEMVGAEESRDLVYLADQNTIELHVALAKVSDIDKPDQIIFDFDPSDDDFEKVRRAALAFKDLLDDSDLISFVKTTGSRGVHIHIPVEVNYGFQKVKAMTKKMAEKLHDKCSEITTLEQRKGKRGDKVFIDYLRNDYGMTAIAPYSLRAKPKAPIAVPLDWEELKDKSIEPRSFNLSNIFRRLGQKQDPWADFYNKRKKNQLNMNSI</sequence>
<accession>A0A0W0W3V6</accession>
<dbReference type="PATRIC" id="fig|454.4.peg.1222"/>
<proteinExistence type="predicted"/>
<keyword evidence="2" id="KW-0436">Ligase</keyword>
<reference evidence="2 3" key="1">
    <citation type="submission" date="2015-11" db="EMBL/GenBank/DDBJ databases">
        <title>Genomic analysis of 38 Legionella species identifies large and diverse effector repertoires.</title>
        <authorList>
            <person name="Burstein D."/>
            <person name="Amaro F."/>
            <person name="Zusman T."/>
            <person name="Lifshitz Z."/>
            <person name="Cohen O."/>
            <person name="Gilbert J.A."/>
            <person name="Pupko T."/>
            <person name="Shuman H.A."/>
            <person name="Segal G."/>
        </authorList>
    </citation>
    <scope>NUCLEOTIDE SEQUENCE [LARGE SCALE GENOMIC DNA]</scope>
    <source>
        <strain evidence="2 3">Bercovier 4</strain>
    </source>
</reference>
<keyword evidence="3" id="KW-1185">Reference proteome</keyword>
<feature type="domain" description="DNA ligase D polymerase" evidence="1">
    <location>
        <begin position="22"/>
        <end position="276"/>
    </location>
</feature>
<dbReference type="OrthoDB" id="9802472at2"/>
<dbReference type="STRING" id="454.Lisr_1136"/>
<organism evidence="2 3">
    <name type="scientific">Legionella israelensis</name>
    <dbReference type="NCBI Taxonomy" id="454"/>
    <lineage>
        <taxon>Bacteria</taxon>
        <taxon>Pseudomonadati</taxon>
        <taxon>Pseudomonadota</taxon>
        <taxon>Gammaproteobacteria</taxon>
        <taxon>Legionellales</taxon>
        <taxon>Legionellaceae</taxon>
        <taxon>Legionella</taxon>
    </lineage>
</organism>
<evidence type="ECO:0000313" key="2">
    <source>
        <dbReference type="EMBL" id="KTD26925.1"/>
    </source>
</evidence>
<dbReference type="EC" id="6.5.1.1" evidence="2"/>
<comment type="caution">
    <text evidence="2">The sequence shown here is derived from an EMBL/GenBank/DDBJ whole genome shotgun (WGS) entry which is preliminary data.</text>
</comment>
<dbReference type="Gene3D" id="3.90.920.10">
    <property type="entry name" value="DNA primase, PRIM domain"/>
    <property type="match status" value="1"/>
</dbReference>
<name>A0A0W0W3V6_9GAMM</name>
<dbReference type="PANTHER" id="PTHR42705:SF2">
    <property type="entry name" value="BIFUNCTIONAL NON-HOMOLOGOUS END JOINING PROTEIN LIGD"/>
    <property type="match status" value="1"/>
</dbReference>
<protein>
    <submittedName>
        <fullName evidence="2">Putative ATP-dependent DNA ligase YkoU</fullName>
        <ecNumber evidence="2">6.5.1.1</ecNumber>
    </submittedName>
</protein>
<dbReference type="InterPro" id="IPR052171">
    <property type="entry name" value="NHEJ_LigD"/>
</dbReference>
<dbReference type="Pfam" id="PF21686">
    <property type="entry name" value="LigD_Prim-Pol"/>
    <property type="match status" value="1"/>
</dbReference>
<evidence type="ECO:0000259" key="1">
    <source>
        <dbReference type="Pfam" id="PF21686"/>
    </source>
</evidence>
<dbReference type="GO" id="GO:0003910">
    <property type="term" value="F:DNA ligase (ATP) activity"/>
    <property type="evidence" value="ECO:0007669"/>
    <property type="project" value="UniProtKB-EC"/>
</dbReference>
<evidence type="ECO:0000313" key="3">
    <source>
        <dbReference type="Proteomes" id="UP000054761"/>
    </source>
</evidence>
<dbReference type="AlphaFoldDB" id="A0A0W0W3V6"/>
<dbReference type="CDD" id="cd04861">
    <property type="entry name" value="LigD_Pol_like"/>
    <property type="match status" value="1"/>
</dbReference>
<dbReference type="NCBIfam" id="TIGR02778">
    <property type="entry name" value="ligD_pol"/>
    <property type="match status" value="1"/>
</dbReference>
<dbReference type="PANTHER" id="PTHR42705">
    <property type="entry name" value="BIFUNCTIONAL NON-HOMOLOGOUS END JOINING PROTEIN LIGD"/>
    <property type="match status" value="1"/>
</dbReference>
<dbReference type="RefSeq" id="WP_058501490.1">
    <property type="nucleotide sequence ID" value="NZ_CAAAJA010000001.1"/>
</dbReference>
<dbReference type="InterPro" id="IPR014145">
    <property type="entry name" value="LigD_pol_dom"/>
</dbReference>
<dbReference type="EMBL" id="LNYH01000052">
    <property type="protein sequence ID" value="KTD26925.1"/>
    <property type="molecule type" value="Genomic_DNA"/>
</dbReference>